<evidence type="ECO:0000256" key="6">
    <source>
        <dbReference type="ARBA" id="ARBA00022989"/>
    </source>
</evidence>
<dbReference type="AlphaFoldDB" id="A0A671EKA0"/>
<dbReference type="GeneID" id="117017985"/>
<dbReference type="Proteomes" id="UP000472240">
    <property type="component" value="Chromosome 26"/>
</dbReference>
<evidence type="ECO:0000256" key="4">
    <source>
        <dbReference type="ARBA" id="ARBA00022606"/>
    </source>
</evidence>
<dbReference type="RefSeq" id="XP_032954536.1">
    <property type="nucleotide sequence ID" value="XM_033098645.1"/>
</dbReference>
<reference evidence="16 17" key="2">
    <citation type="journal article" date="2018" name="Annu Rev Anim Biosci">
        <title>Bat Biology, Genomes, and the Bat1K Project: To Generate Chromosome-Level Genomes for All Living Bat Species.</title>
        <authorList>
            <person name="Teeling E.C."/>
            <person name="Vernes S.C."/>
            <person name="Davalos L.M."/>
            <person name="Ray D.A."/>
            <person name="Gilbert M.T.P."/>
            <person name="Myers E."/>
        </authorList>
    </citation>
    <scope>NUCLEOTIDE SEQUENCE</scope>
</reference>
<dbReference type="CTD" id="338398"/>
<keyword evidence="4 13" id="KW-0716">Sensory transduction</keyword>
<dbReference type="SUPFAM" id="SSF81321">
    <property type="entry name" value="Family A G protein-coupled receptor-like"/>
    <property type="match status" value="1"/>
</dbReference>
<evidence type="ECO:0000313" key="18">
    <source>
        <dbReference type="Proteomes" id="UP000585614"/>
    </source>
</evidence>
<evidence type="ECO:0000256" key="2">
    <source>
        <dbReference type="ARBA" id="ARBA00007376"/>
    </source>
</evidence>
<dbReference type="KEGG" id="rfq:117017985"/>
<dbReference type="GeneTree" id="ENSGT01150000286961"/>
<dbReference type="OrthoDB" id="9836876at2759"/>
<comment type="similarity">
    <text evidence="2 12">Belongs to the G-protein coupled receptor T2R family.</text>
</comment>
<evidence type="ECO:0000256" key="11">
    <source>
        <dbReference type="ARBA" id="ARBA00023224"/>
    </source>
</evidence>
<dbReference type="OMA" id="CLQWVVI"/>
<feature type="transmembrane region" description="Helical" evidence="14">
    <location>
        <begin position="20"/>
        <end position="46"/>
    </location>
</feature>
<evidence type="ECO:0000256" key="1">
    <source>
        <dbReference type="ARBA" id="ARBA00004141"/>
    </source>
</evidence>
<feature type="transmembrane region" description="Helical" evidence="14">
    <location>
        <begin position="140"/>
        <end position="164"/>
    </location>
</feature>
<evidence type="ECO:0000256" key="10">
    <source>
        <dbReference type="ARBA" id="ARBA00023180"/>
    </source>
</evidence>
<feature type="transmembrane region" description="Helical" evidence="14">
    <location>
        <begin position="240"/>
        <end position="260"/>
    </location>
</feature>
<evidence type="ECO:0000256" key="7">
    <source>
        <dbReference type="ARBA" id="ARBA00023040"/>
    </source>
</evidence>
<reference evidence="16 17" key="3">
    <citation type="submission" date="2018-12" db="EMBL/GenBank/DDBJ databases">
        <title>G10K-VGP greater horseshoe bat female genome, primary haplotype.</title>
        <authorList>
            <person name="Teeling E."/>
            <person name="Myers G."/>
            <person name="Vernes S."/>
            <person name="Pippel M."/>
            <person name="Winkler S."/>
            <person name="Fedrigo O."/>
            <person name="Rhie A."/>
            <person name="Koren S."/>
            <person name="Phillippy A."/>
            <person name="Lewin H."/>
            <person name="Damas J."/>
            <person name="Howe K."/>
            <person name="Mountcastle J."/>
            <person name="Jarvis E.D."/>
        </authorList>
    </citation>
    <scope>NUCLEOTIDE SEQUENCE [LARGE SCALE GENOMIC DNA]</scope>
</reference>
<keyword evidence="3 13" id="KW-0919">Taste</keyword>
<evidence type="ECO:0000313" key="15">
    <source>
        <dbReference type="EMBL" id="KAF6276281.1"/>
    </source>
</evidence>
<comment type="subcellular location">
    <subcellularLocation>
        <location evidence="1 13">Membrane</location>
        <topology evidence="1 13">Multi-pass membrane protein</topology>
    </subcellularLocation>
</comment>
<dbReference type="GO" id="GO:0004930">
    <property type="term" value="F:G protein-coupled receptor activity"/>
    <property type="evidence" value="ECO:0007669"/>
    <property type="project" value="UniProtKB-KW"/>
</dbReference>
<reference evidence="16" key="5">
    <citation type="submission" date="2025-05" db="UniProtKB">
        <authorList>
            <consortium name="Ensembl"/>
        </authorList>
    </citation>
    <scope>IDENTIFICATION</scope>
</reference>
<gene>
    <name evidence="16" type="primary">TAS2R60</name>
    <name evidence="15" type="ORF">mRhiFer1_016582</name>
</gene>
<evidence type="ECO:0000256" key="9">
    <source>
        <dbReference type="ARBA" id="ARBA00023170"/>
    </source>
</evidence>
<organism evidence="16 17">
    <name type="scientific">Rhinolophus ferrumequinum</name>
    <name type="common">Greater horseshoe bat</name>
    <dbReference type="NCBI Taxonomy" id="59479"/>
    <lineage>
        <taxon>Eukaryota</taxon>
        <taxon>Metazoa</taxon>
        <taxon>Chordata</taxon>
        <taxon>Craniata</taxon>
        <taxon>Vertebrata</taxon>
        <taxon>Euteleostomi</taxon>
        <taxon>Mammalia</taxon>
        <taxon>Eutheria</taxon>
        <taxon>Laurasiatheria</taxon>
        <taxon>Chiroptera</taxon>
        <taxon>Yinpterochiroptera</taxon>
        <taxon>Rhinolophoidea</taxon>
        <taxon>Rhinolophidae</taxon>
        <taxon>Rhinolophinae</taxon>
        <taxon>Rhinolophus</taxon>
    </lineage>
</organism>
<evidence type="ECO:0000313" key="17">
    <source>
        <dbReference type="Proteomes" id="UP000472240"/>
    </source>
</evidence>
<dbReference type="GO" id="GO:0016020">
    <property type="term" value="C:membrane"/>
    <property type="evidence" value="ECO:0007669"/>
    <property type="project" value="UniProtKB-SubCell"/>
</dbReference>
<keyword evidence="11 13" id="KW-0807">Transducer</keyword>
<evidence type="ECO:0000256" key="12">
    <source>
        <dbReference type="RuleBase" id="RU004423"/>
    </source>
</evidence>
<reference evidence="15 18" key="4">
    <citation type="journal article" date="2020" name="Nature">
        <title>Six reference-quality genomes reveal evolution of bat adaptations.</title>
        <authorList>
            <person name="Jebb D."/>
            <person name="Huang Z."/>
            <person name="Pippel M."/>
            <person name="Hughes G.M."/>
            <person name="Lavrichenko K."/>
            <person name="Devanna P."/>
            <person name="Winkler S."/>
            <person name="Jermiin L.S."/>
            <person name="Skirmuntt E.C."/>
            <person name="Katzourakis A."/>
            <person name="Burkitt-Gray L."/>
            <person name="Ray D.A."/>
            <person name="Sullivan K.A.M."/>
            <person name="Roscito J.G."/>
            <person name="Kirilenko B.M."/>
            <person name="Davalos L.M."/>
            <person name="Corthals A.P."/>
            <person name="Power M.L."/>
            <person name="Jones G."/>
            <person name="Ransome R.D."/>
            <person name="Dechmann D.K.N."/>
            <person name="Locatelli A.G."/>
            <person name="Puechmaille S.J."/>
            <person name="Fedrigo O."/>
            <person name="Jarvis E.D."/>
            <person name="Hiller M."/>
            <person name="Vernes S.C."/>
            <person name="Myers E.W."/>
            <person name="Teeling E.C."/>
        </authorList>
    </citation>
    <scope>NUCLEOTIDE SEQUENCE [LARGE SCALE GENOMIC DNA]</scope>
    <source>
        <strain evidence="15">MRhiFer1</strain>
        <tissue evidence="15">Lung</tissue>
    </source>
</reference>
<keyword evidence="10" id="KW-0325">Glycoprotein</keyword>
<keyword evidence="5 13" id="KW-0812">Transmembrane</keyword>
<keyword evidence="9 13" id="KW-0675">Receptor</keyword>
<dbReference type="CDD" id="cd15018">
    <property type="entry name" value="7tm_TAS2R41-like"/>
    <property type="match status" value="1"/>
</dbReference>
<protein>
    <recommendedName>
        <fullName evidence="13">Taste receptor type 2</fullName>
    </recommendedName>
</protein>
<name>A0A671EKA0_RHIFE</name>
<sequence>MSGDDMVSEVTVMDKRVVILFIVVFLLCLVAVVGNGFIIVALGMEWWRRRMLSPCDQLLVSLGVSRFCLQWVVISKSTYVFLYPKVFLYNPVLQFLALQWDFWNTATLWFCSWLSVFYCVKIVTLTHPVFLWLKRKLSGLVPWMLLSSVGFSSLSTIVFCIGNQSTYQNYLRRGLQSWNVTGGAVGRTHEKFFFPLKIVTWTIPTIVFLAGMVLLITSLGRHAKKTFLSISGARDPRSQAHIKALLALTSFTILFTYSFLSLMLKATGVFPSRELKYGVWQAGIYLCTAVHPIILLVSNPRLRAVLVRGCSLRRAGAS</sequence>
<proteinExistence type="inferred from homology"/>
<dbReference type="Proteomes" id="UP000585614">
    <property type="component" value="Unassembled WGS sequence"/>
</dbReference>
<dbReference type="PANTHER" id="PTHR11394">
    <property type="entry name" value="TASTE RECEPTOR TYPE 2"/>
    <property type="match status" value="1"/>
</dbReference>
<keyword evidence="6 14" id="KW-1133">Transmembrane helix</keyword>
<dbReference type="Pfam" id="PF05296">
    <property type="entry name" value="TAS2R"/>
    <property type="match status" value="1"/>
</dbReference>
<reference evidence="16 17" key="1">
    <citation type="journal article" date="2015" name="Annu Rev Anim Biosci">
        <title>The Genome 10K Project: a way forward.</title>
        <authorList>
            <person name="Koepfli K.P."/>
            <person name="Paten B."/>
            <person name="O'Brien S.J."/>
            <person name="Koepfli K.P."/>
            <person name="Paten B."/>
            <person name="Antunes A."/>
            <person name="Belov K."/>
            <person name="Bustamante C."/>
            <person name="Castoe T.A."/>
            <person name="Clawson H."/>
            <person name="Crawford A.J."/>
            <person name="Diekhans M."/>
            <person name="Distel D."/>
            <person name="Durbin R."/>
            <person name="Earl D."/>
            <person name="Fujita M.K."/>
            <person name="Gamble T."/>
            <person name="Georges A."/>
            <person name="Gemmell N."/>
            <person name="Gilbert M.T."/>
            <person name="Graves J.M."/>
            <person name="Green R.E."/>
            <person name="Hickey G."/>
            <person name="Jarvis E.D."/>
            <person name="Johnson W."/>
            <person name="Komissarov A."/>
            <person name="Korf I."/>
            <person name="Kuhn R."/>
            <person name="Larkin D.M."/>
            <person name="Lewin H."/>
            <person name="Lopez J.V."/>
            <person name="Ma J."/>
            <person name="Marques-Bonet T."/>
            <person name="Miller W."/>
            <person name="Murphy R."/>
            <person name="Pevzner P."/>
            <person name="Shapiro B."/>
            <person name="Steiner C."/>
            <person name="Tamazian G."/>
            <person name="Venkatesh B."/>
            <person name="Wang J."/>
            <person name="Wayne R."/>
            <person name="Wiley E."/>
            <person name="Yang H."/>
            <person name="Zhang G."/>
            <person name="Haussler D."/>
            <person name="Ryder O."/>
            <person name="O'Brien S.J."/>
        </authorList>
    </citation>
    <scope>NUCLEOTIDE SEQUENCE</scope>
</reference>
<keyword evidence="8 13" id="KW-0472">Membrane</keyword>
<dbReference type="PANTHER" id="PTHR11394:SF32">
    <property type="entry name" value="TASTE RECEPTOR TYPE 2 MEMBER 60"/>
    <property type="match status" value="1"/>
</dbReference>
<dbReference type="InterPro" id="IPR007960">
    <property type="entry name" value="TAS2R"/>
</dbReference>
<evidence type="ECO:0000256" key="14">
    <source>
        <dbReference type="SAM" id="Phobius"/>
    </source>
</evidence>
<evidence type="ECO:0000256" key="3">
    <source>
        <dbReference type="ARBA" id="ARBA00022480"/>
    </source>
</evidence>
<evidence type="ECO:0000256" key="8">
    <source>
        <dbReference type="ARBA" id="ARBA00023136"/>
    </source>
</evidence>
<evidence type="ECO:0000256" key="5">
    <source>
        <dbReference type="ARBA" id="ARBA00022692"/>
    </source>
</evidence>
<evidence type="ECO:0000256" key="13">
    <source>
        <dbReference type="RuleBase" id="RU004424"/>
    </source>
</evidence>
<keyword evidence="7 13" id="KW-0297">G-protein coupled receptor</keyword>
<dbReference type="Gene3D" id="1.20.1070.10">
    <property type="entry name" value="Rhodopsin 7-helix transmembrane proteins"/>
    <property type="match status" value="1"/>
</dbReference>
<dbReference type="EMBL" id="JACAGC010000026">
    <property type="protein sequence ID" value="KAF6276281.1"/>
    <property type="molecule type" value="Genomic_DNA"/>
</dbReference>
<feature type="transmembrane region" description="Helical" evidence="14">
    <location>
        <begin position="280"/>
        <end position="298"/>
    </location>
</feature>
<dbReference type="FunFam" id="1.20.1070.10:FF:000055">
    <property type="entry name" value="Taste receptor type 2"/>
    <property type="match status" value="1"/>
</dbReference>
<dbReference type="Ensembl" id="ENSRFET00010013257.1">
    <property type="protein sequence ID" value="ENSRFEP00010012123.1"/>
    <property type="gene ID" value="ENSRFEG00010008231.1"/>
</dbReference>
<keyword evidence="17" id="KW-1185">Reference proteome</keyword>
<dbReference type="GO" id="GO:0033038">
    <property type="term" value="F:bitter taste receptor activity"/>
    <property type="evidence" value="ECO:0007669"/>
    <property type="project" value="InterPro"/>
</dbReference>
<evidence type="ECO:0000313" key="16">
    <source>
        <dbReference type="Ensembl" id="ENSRFEP00010012123.1"/>
    </source>
</evidence>
<feature type="transmembrane region" description="Helical" evidence="14">
    <location>
        <begin position="198"/>
        <end position="219"/>
    </location>
</feature>
<accession>A0A671EKA0</accession>